<name>A0ABD0R3W5_CIRMR</name>
<keyword evidence="1" id="KW-0472">Membrane</keyword>
<dbReference type="AlphaFoldDB" id="A0ABD0R3W5"/>
<feature type="transmembrane region" description="Helical" evidence="1">
    <location>
        <begin position="12"/>
        <end position="36"/>
    </location>
</feature>
<feature type="non-terminal residue" evidence="2">
    <location>
        <position position="1"/>
    </location>
</feature>
<sequence>DTETQDIPMWKYLSLVGLVVIGIAGVIILCLSLCMLKKICMKKTNKKDALYMLYKEKVNETMPTILSPIFK</sequence>
<evidence type="ECO:0000256" key="1">
    <source>
        <dbReference type="SAM" id="Phobius"/>
    </source>
</evidence>
<protein>
    <submittedName>
        <fullName evidence="2">Uncharacterized protein</fullName>
    </submittedName>
</protein>
<keyword evidence="1" id="KW-0812">Transmembrane</keyword>
<organism evidence="2 3">
    <name type="scientific">Cirrhinus mrigala</name>
    <name type="common">Mrigala</name>
    <dbReference type="NCBI Taxonomy" id="683832"/>
    <lineage>
        <taxon>Eukaryota</taxon>
        <taxon>Metazoa</taxon>
        <taxon>Chordata</taxon>
        <taxon>Craniata</taxon>
        <taxon>Vertebrata</taxon>
        <taxon>Euteleostomi</taxon>
        <taxon>Actinopterygii</taxon>
        <taxon>Neopterygii</taxon>
        <taxon>Teleostei</taxon>
        <taxon>Ostariophysi</taxon>
        <taxon>Cypriniformes</taxon>
        <taxon>Cyprinidae</taxon>
        <taxon>Labeoninae</taxon>
        <taxon>Labeonini</taxon>
        <taxon>Cirrhinus</taxon>
    </lineage>
</organism>
<keyword evidence="1" id="KW-1133">Transmembrane helix</keyword>
<reference evidence="2 3" key="1">
    <citation type="submission" date="2024-05" db="EMBL/GenBank/DDBJ databases">
        <title>Genome sequencing and assembly of Indian major carp, Cirrhinus mrigala (Hamilton, 1822).</title>
        <authorList>
            <person name="Mohindra V."/>
            <person name="Chowdhury L.M."/>
            <person name="Lal K."/>
            <person name="Jena J.K."/>
        </authorList>
    </citation>
    <scope>NUCLEOTIDE SEQUENCE [LARGE SCALE GENOMIC DNA]</scope>
    <source>
        <strain evidence="2">CM1030</strain>
        <tissue evidence="2">Blood</tissue>
    </source>
</reference>
<comment type="caution">
    <text evidence="2">The sequence shown here is derived from an EMBL/GenBank/DDBJ whole genome shotgun (WGS) entry which is preliminary data.</text>
</comment>
<gene>
    <name evidence="2" type="ORF">M9458_011492</name>
</gene>
<proteinExistence type="predicted"/>
<accession>A0ABD0R3W5</accession>
<keyword evidence="3" id="KW-1185">Reference proteome</keyword>
<evidence type="ECO:0000313" key="2">
    <source>
        <dbReference type="EMBL" id="KAL0193196.1"/>
    </source>
</evidence>
<evidence type="ECO:0000313" key="3">
    <source>
        <dbReference type="Proteomes" id="UP001529510"/>
    </source>
</evidence>
<dbReference type="EMBL" id="JAMKFB020000005">
    <property type="protein sequence ID" value="KAL0193196.1"/>
    <property type="molecule type" value="Genomic_DNA"/>
</dbReference>
<dbReference type="Proteomes" id="UP001529510">
    <property type="component" value="Unassembled WGS sequence"/>
</dbReference>